<dbReference type="EMBL" id="BAAAPB010000001">
    <property type="protein sequence ID" value="GAA1951079.1"/>
    <property type="molecule type" value="Genomic_DNA"/>
</dbReference>
<dbReference type="RefSeq" id="WP_344042640.1">
    <property type="nucleotide sequence ID" value="NZ_BAAAPB010000001.1"/>
</dbReference>
<proteinExistence type="predicted"/>
<dbReference type="CDD" id="cd08267">
    <property type="entry name" value="MDR1"/>
    <property type="match status" value="1"/>
</dbReference>
<keyword evidence="3" id="KW-1185">Reference proteome</keyword>
<dbReference type="InterPro" id="IPR020843">
    <property type="entry name" value="ER"/>
</dbReference>
<reference evidence="2 3" key="1">
    <citation type="journal article" date="2019" name="Int. J. Syst. Evol. Microbiol.">
        <title>The Global Catalogue of Microorganisms (GCM) 10K type strain sequencing project: providing services to taxonomists for standard genome sequencing and annotation.</title>
        <authorList>
            <consortium name="The Broad Institute Genomics Platform"/>
            <consortium name="The Broad Institute Genome Sequencing Center for Infectious Disease"/>
            <person name="Wu L."/>
            <person name="Ma J."/>
        </authorList>
    </citation>
    <scope>NUCLEOTIDE SEQUENCE [LARGE SCALE GENOMIC DNA]</scope>
    <source>
        <strain evidence="2 3">JCM 15309</strain>
    </source>
</reference>
<dbReference type="Gene3D" id="3.40.50.720">
    <property type="entry name" value="NAD(P)-binding Rossmann-like Domain"/>
    <property type="match status" value="1"/>
</dbReference>
<evidence type="ECO:0000259" key="1">
    <source>
        <dbReference type="SMART" id="SM00829"/>
    </source>
</evidence>
<protein>
    <submittedName>
        <fullName evidence="2">NAD(P)-dependent alcohol dehydrogenase</fullName>
    </submittedName>
</protein>
<dbReference type="Proteomes" id="UP001500571">
    <property type="component" value="Unassembled WGS sequence"/>
</dbReference>
<dbReference type="SUPFAM" id="SSF50129">
    <property type="entry name" value="GroES-like"/>
    <property type="match status" value="1"/>
</dbReference>
<dbReference type="InterPro" id="IPR002364">
    <property type="entry name" value="Quin_OxRdtase/zeta-crystal_CS"/>
</dbReference>
<dbReference type="Pfam" id="PF08240">
    <property type="entry name" value="ADH_N"/>
    <property type="match status" value="1"/>
</dbReference>
<dbReference type="SMART" id="SM00829">
    <property type="entry name" value="PKS_ER"/>
    <property type="match status" value="1"/>
</dbReference>
<dbReference type="Gene3D" id="3.90.180.10">
    <property type="entry name" value="Medium-chain alcohol dehydrogenases, catalytic domain"/>
    <property type="match status" value="1"/>
</dbReference>
<dbReference type="PANTHER" id="PTHR44013">
    <property type="entry name" value="ZINC-TYPE ALCOHOL DEHYDROGENASE-LIKE PROTEIN C16A3.02C"/>
    <property type="match status" value="1"/>
</dbReference>
<gene>
    <name evidence="2" type="ORF">GCM10009798_07990</name>
</gene>
<dbReference type="SUPFAM" id="SSF51735">
    <property type="entry name" value="NAD(P)-binding Rossmann-fold domains"/>
    <property type="match status" value="1"/>
</dbReference>
<sequence>MKALWQEQYGGAETVTVRDAPTPTAGNGEVLVRVRAASIDLGTRHLMAGLPLAVRLGTGLRAPRKHVPGRAFAGVVEAVGEHVTRFSAGDAVFGTASGSLAELTVAREDKLAPKPASLDFAAAAAMPVSAVTALQGLRDIGKIEAGQSVLVIGASGGVGTYAVQLARALGAARVDAVCSGAKADLVRSLGADDVIDYTRSEPGVDGRRWDLVLDIAGNRPVATLRRLLTPRGTLVFVGGEGGGRWFGGMHRQLGAAALSPLVHHRLAMYVARENGRDLATLGELADAGRVRSVIDGPYPFDEVARAIARLEAGAARGKVVVTFGDS</sequence>
<comment type="caution">
    <text evidence="2">The sequence shown here is derived from an EMBL/GenBank/DDBJ whole genome shotgun (WGS) entry which is preliminary data.</text>
</comment>
<dbReference type="InterPro" id="IPR052733">
    <property type="entry name" value="Chloroplast_QOR"/>
</dbReference>
<dbReference type="InterPro" id="IPR011032">
    <property type="entry name" value="GroES-like_sf"/>
</dbReference>
<accession>A0ABN2QID9</accession>
<feature type="domain" description="Enoyl reductase (ER)" evidence="1">
    <location>
        <begin position="10"/>
        <end position="321"/>
    </location>
</feature>
<organism evidence="2 3">
    <name type="scientific">Nocardioides panacihumi</name>
    <dbReference type="NCBI Taxonomy" id="400774"/>
    <lineage>
        <taxon>Bacteria</taxon>
        <taxon>Bacillati</taxon>
        <taxon>Actinomycetota</taxon>
        <taxon>Actinomycetes</taxon>
        <taxon>Propionibacteriales</taxon>
        <taxon>Nocardioidaceae</taxon>
        <taxon>Nocardioides</taxon>
    </lineage>
</organism>
<dbReference type="PROSITE" id="PS01162">
    <property type="entry name" value="QOR_ZETA_CRYSTAL"/>
    <property type="match status" value="1"/>
</dbReference>
<name>A0ABN2QID9_9ACTN</name>
<evidence type="ECO:0000313" key="2">
    <source>
        <dbReference type="EMBL" id="GAA1951079.1"/>
    </source>
</evidence>
<dbReference type="InterPro" id="IPR036291">
    <property type="entry name" value="NAD(P)-bd_dom_sf"/>
</dbReference>
<dbReference type="PANTHER" id="PTHR44013:SF1">
    <property type="entry name" value="ZINC-TYPE ALCOHOL DEHYDROGENASE-LIKE PROTEIN C16A3.02C"/>
    <property type="match status" value="1"/>
</dbReference>
<evidence type="ECO:0000313" key="3">
    <source>
        <dbReference type="Proteomes" id="UP001500571"/>
    </source>
</evidence>
<dbReference type="Pfam" id="PF13602">
    <property type="entry name" value="ADH_zinc_N_2"/>
    <property type="match status" value="1"/>
</dbReference>
<dbReference type="InterPro" id="IPR013154">
    <property type="entry name" value="ADH-like_N"/>
</dbReference>